<name>A0A061R2M4_9CHLO</name>
<evidence type="ECO:0000256" key="1">
    <source>
        <dbReference type="SAM" id="MobiDB-lite"/>
    </source>
</evidence>
<sequence>LSKQAVAATSTTWKGRAIQHCKRASKVPAH</sequence>
<feature type="non-terminal residue" evidence="2">
    <location>
        <position position="1"/>
    </location>
</feature>
<protein>
    <submittedName>
        <fullName evidence="2">Uncharacterized protein</fullName>
    </submittedName>
</protein>
<dbReference type="EMBL" id="GBEZ01020458">
    <property type="protein sequence ID" value="JAC66218.1"/>
    <property type="molecule type" value="Transcribed_RNA"/>
</dbReference>
<feature type="compositionally biased region" description="Basic residues" evidence="1">
    <location>
        <begin position="17"/>
        <end position="30"/>
    </location>
</feature>
<proteinExistence type="predicted"/>
<reference evidence="2" key="1">
    <citation type="submission" date="2014-05" db="EMBL/GenBank/DDBJ databases">
        <title>The transcriptome of the halophilic microalga Tetraselmis sp. GSL018 isolated from the Great Salt Lake, Utah.</title>
        <authorList>
            <person name="Jinkerson R.E."/>
            <person name="D'Adamo S."/>
            <person name="Posewitz M.C."/>
        </authorList>
    </citation>
    <scope>NUCLEOTIDE SEQUENCE</scope>
    <source>
        <strain evidence="2">GSL018</strain>
    </source>
</reference>
<feature type="compositionally biased region" description="Polar residues" evidence="1">
    <location>
        <begin position="1"/>
        <end position="13"/>
    </location>
</feature>
<evidence type="ECO:0000313" key="2">
    <source>
        <dbReference type="EMBL" id="JAC66218.1"/>
    </source>
</evidence>
<gene>
    <name evidence="2" type="ORF">TSPGSL018_14201</name>
</gene>
<accession>A0A061R2M4</accession>
<feature type="region of interest" description="Disordered" evidence="1">
    <location>
        <begin position="1"/>
        <end position="30"/>
    </location>
</feature>
<dbReference type="AlphaFoldDB" id="A0A061R2M4"/>
<organism evidence="2">
    <name type="scientific">Tetraselmis sp. GSL018</name>
    <dbReference type="NCBI Taxonomy" id="582737"/>
    <lineage>
        <taxon>Eukaryota</taxon>
        <taxon>Viridiplantae</taxon>
        <taxon>Chlorophyta</taxon>
        <taxon>core chlorophytes</taxon>
        <taxon>Chlorodendrophyceae</taxon>
        <taxon>Chlorodendrales</taxon>
        <taxon>Chlorodendraceae</taxon>
        <taxon>Tetraselmis</taxon>
    </lineage>
</organism>